<keyword evidence="2" id="KW-0808">Transferase</keyword>
<feature type="domain" description="SnoaL-like" evidence="9">
    <location>
        <begin position="473"/>
        <end position="601"/>
    </location>
</feature>
<protein>
    <recommendedName>
        <fullName evidence="13">SnoaL-like domain-containing protein</fullName>
    </recommendedName>
</protein>
<name>A0A9P4WHU0_9PLEO</name>
<dbReference type="Pfam" id="PF17042">
    <property type="entry name" value="NBD_C"/>
    <property type="match status" value="1"/>
</dbReference>
<evidence type="ECO:0000256" key="5">
    <source>
        <dbReference type="ARBA" id="ARBA00022840"/>
    </source>
</evidence>
<evidence type="ECO:0000256" key="4">
    <source>
        <dbReference type="ARBA" id="ARBA00022777"/>
    </source>
</evidence>
<dbReference type="InterPro" id="IPR010737">
    <property type="entry name" value="4-carb_acid_sugar_kinase_N"/>
</dbReference>
<evidence type="ECO:0000256" key="1">
    <source>
        <dbReference type="ARBA" id="ARBA00005715"/>
    </source>
</evidence>
<evidence type="ECO:0000259" key="8">
    <source>
        <dbReference type="Pfam" id="PF07005"/>
    </source>
</evidence>
<dbReference type="Pfam" id="PF07005">
    <property type="entry name" value="SBD_N"/>
    <property type="match status" value="1"/>
</dbReference>
<dbReference type="Gene3D" id="3.40.50.10840">
    <property type="entry name" value="Putative sugar-binding, N-terminal domain"/>
    <property type="match status" value="1"/>
</dbReference>
<dbReference type="Pfam" id="PF13577">
    <property type="entry name" value="SnoaL_4"/>
    <property type="match status" value="1"/>
</dbReference>
<dbReference type="InterPro" id="IPR037051">
    <property type="entry name" value="4-carb_acid_sugar_kinase_N_sf"/>
</dbReference>
<evidence type="ECO:0000259" key="9">
    <source>
        <dbReference type="Pfam" id="PF13577"/>
    </source>
</evidence>
<dbReference type="Proteomes" id="UP000758155">
    <property type="component" value="Unassembled WGS sequence"/>
</dbReference>
<comment type="similarity">
    <text evidence="1">Belongs to the four-carbon acid sugar kinase family.</text>
</comment>
<reference evidence="11" key="1">
    <citation type="submission" date="2019-04" db="EMBL/GenBank/DDBJ databases">
        <title>Sequencing of skin fungus with MAO and IRED activity.</title>
        <authorList>
            <person name="Marsaioli A.J."/>
            <person name="Bonatto J.M.C."/>
            <person name="Reis Junior O."/>
        </authorList>
    </citation>
    <scope>NUCLEOTIDE SEQUENCE</scope>
    <source>
        <strain evidence="11">28M1</strain>
    </source>
</reference>
<dbReference type="GO" id="GO:0005524">
    <property type="term" value="F:ATP binding"/>
    <property type="evidence" value="ECO:0007669"/>
    <property type="project" value="UniProtKB-KW"/>
</dbReference>
<proteinExistence type="inferred from homology"/>
<dbReference type="SUPFAM" id="SSF54427">
    <property type="entry name" value="NTF2-like"/>
    <property type="match status" value="1"/>
</dbReference>
<keyword evidence="4" id="KW-0418">Kinase</keyword>
<evidence type="ECO:0000256" key="3">
    <source>
        <dbReference type="ARBA" id="ARBA00022741"/>
    </source>
</evidence>
<dbReference type="InterPro" id="IPR031475">
    <property type="entry name" value="NBD_C"/>
</dbReference>
<dbReference type="AlphaFoldDB" id="A0A9P4WHU0"/>
<feature type="region of interest" description="Disordered" evidence="7">
    <location>
        <begin position="15"/>
        <end position="37"/>
    </location>
</feature>
<keyword evidence="6" id="KW-0119">Carbohydrate metabolism</keyword>
<feature type="domain" description="Four-carbon acid sugar kinase nucleotide binding" evidence="10">
    <location>
        <begin position="309"/>
        <end position="466"/>
    </location>
</feature>
<sequence>MASAYATPKSLPLNETLKSLPKPSLTSSELRSQTQDVIQSSSNIPILVALDDDPTGTQTCHDIHVLTSWAVTVLKAEFQATAPGSGFFILTNSRALHPPAARELTIEICQNLKEAAAQAGKRFEVVLRGDSTLRGHFPVEPEAVEEALGASDAWILAPFFLQGGRYTIDDIHYVAEGDLLVPAAETPFAKDATFGFKSSHMMDWVAEKSKGAISKDRVRGISLTDIRTGGPDKVNEILQSAAKGTVFIANAAAEEDMDVVVQGILKASAQGKKFLFRSAAAFVSARLGISPIPPITARKLQLSTATGGLIVAGSYVPKTTSQLRALVEVSGDKLTTVELNVNKLLESDSSRRQELDHALKVASNALQQPKDVLIMTSRDIITGADERSSLDIGSIVAAALVTFLERLEVKPRYLIAKGGITSSDMATKGLRMKKATVVGQAAPGVPLWRCDDPTSKWAGLPYVVFPDLSLLTTLTPREAVTDVLYRAVLGLDSNDRSLFESACLTTDEMDWTGGGFSLTGWDTISALFERIFDTITTHVISNVRVTFQSEATARLTAHAVSYHVRPEDKESVEERGFTGYSLYDMRLVKTGDGEWKIKTWRAQVLRTTGDKSIIHG</sequence>
<accession>A0A9P4WHU0</accession>
<keyword evidence="12" id="KW-1185">Reference proteome</keyword>
<dbReference type="OrthoDB" id="48988at2759"/>
<keyword evidence="3" id="KW-0547">Nucleotide-binding</keyword>
<evidence type="ECO:0000313" key="12">
    <source>
        <dbReference type="Proteomes" id="UP000758155"/>
    </source>
</evidence>
<dbReference type="InterPro" id="IPR032710">
    <property type="entry name" value="NTF2-like_dom_sf"/>
</dbReference>
<gene>
    <name evidence="11" type="ORF">E8E12_001147</name>
</gene>
<evidence type="ECO:0000256" key="7">
    <source>
        <dbReference type="SAM" id="MobiDB-lite"/>
    </source>
</evidence>
<organism evidence="11 12">
    <name type="scientific">Didymella heteroderae</name>
    <dbReference type="NCBI Taxonomy" id="1769908"/>
    <lineage>
        <taxon>Eukaryota</taxon>
        <taxon>Fungi</taxon>
        <taxon>Dikarya</taxon>
        <taxon>Ascomycota</taxon>
        <taxon>Pezizomycotina</taxon>
        <taxon>Dothideomycetes</taxon>
        <taxon>Pleosporomycetidae</taxon>
        <taxon>Pleosporales</taxon>
        <taxon>Pleosporineae</taxon>
        <taxon>Didymellaceae</taxon>
        <taxon>Didymella</taxon>
    </lineage>
</organism>
<keyword evidence="5" id="KW-0067">ATP-binding</keyword>
<feature type="domain" description="Four-carbon acid sugar kinase N-terminal" evidence="8">
    <location>
        <begin position="47"/>
        <end position="285"/>
    </location>
</feature>
<evidence type="ECO:0000313" key="11">
    <source>
        <dbReference type="EMBL" id="KAF3032637.1"/>
    </source>
</evidence>
<dbReference type="GO" id="GO:0016301">
    <property type="term" value="F:kinase activity"/>
    <property type="evidence" value="ECO:0007669"/>
    <property type="project" value="UniProtKB-KW"/>
</dbReference>
<evidence type="ECO:0000256" key="2">
    <source>
        <dbReference type="ARBA" id="ARBA00022679"/>
    </source>
</evidence>
<evidence type="ECO:0008006" key="13">
    <source>
        <dbReference type="Google" id="ProtNLM"/>
    </source>
</evidence>
<dbReference type="Gene3D" id="3.10.450.50">
    <property type="match status" value="1"/>
</dbReference>
<dbReference type="Gene3D" id="3.40.980.20">
    <property type="entry name" value="Four-carbon acid sugar kinase, nucleotide binding domain"/>
    <property type="match status" value="1"/>
</dbReference>
<dbReference type="SUPFAM" id="SSF142764">
    <property type="entry name" value="YgbK-like"/>
    <property type="match status" value="1"/>
</dbReference>
<feature type="compositionally biased region" description="Low complexity" evidence="7">
    <location>
        <begin position="16"/>
        <end position="30"/>
    </location>
</feature>
<evidence type="ECO:0000259" key="10">
    <source>
        <dbReference type="Pfam" id="PF17042"/>
    </source>
</evidence>
<evidence type="ECO:0000256" key="6">
    <source>
        <dbReference type="ARBA" id="ARBA00023277"/>
    </source>
</evidence>
<dbReference type="InterPro" id="IPR042213">
    <property type="entry name" value="NBD_C_sf"/>
</dbReference>
<dbReference type="InterPro" id="IPR037401">
    <property type="entry name" value="SnoaL-like"/>
</dbReference>
<dbReference type="EMBL" id="SWKV01000095">
    <property type="protein sequence ID" value="KAF3032637.1"/>
    <property type="molecule type" value="Genomic_DNA"/>
</dbReference>
<dbReference type="CDD" id="cd00531">
    <property type="entry name" value="NTF2_like"/>
    <property type="match status" value="1"/>
</dbReference>
<comment type="caution">
    <text evidence="11">The sequence shown here is derived from an EMBL/GenBank/DDBJ whole genome shotgun (WGS) entry which is preliminary data.</text>
</comment>